<dbReference type="Proteomes" id="UP001239111">
    <property type="component" value="Chromosome 3"/>
</dbReference>
<name>A0ACC2NGH0_9HYME</name>
<accession>A0ACC2NGH0</accession>
<sequence length="213" mass="23903">MPDKMITIAYDLRGKFTLDTNAHAQDMPDIYRRLAVVMASHLFYNLESENEWRRMGSYVASHLYKVMDTGSKDKLFSQIISQSQAKGYTIPLSDHQVIRAPRMHSSDPARCDIDKLCGYTNEVNGCLELLTHDKEVVNVSYDLSIICTPGNDESCKPNDEPHFSWDDLVHRIIDAHKNKAISGDTGFSCSVANEAVTTNSRYAAKPVSLVKVT</sequence>
<keyword evidence="2" id="KW-1185">Reference proteome</keyword>
<evidence type="ECO:0000313" key="1">
    <source>
        <dbReference type="EMBL" id="KAJ8670003.1"/>
    </source>
</evidence>
<organism evidence="1 2">
    <name type="scientific">Eretmocerus hayati</name>
    <dbReference type="NCBI Taxonomy" id="131215"/>
    <lineage>
        <taxon>Eukaryota</taxon>
        <taxon>Metazoa</taxon>
        <taxon>Ecdysozoa</taxon>
        <taxon>Arthropoda</taxon>
        <taxon>Hexapoda</taxon>
        <taxon>Insecta</taxon>
        <taxon>Pterygota</taxon>
        <taxon>Neoptera</taxon>
        <taxon>Endopterygota</taxon>
        <taxon>Hymenoptera</taxon>
        <taxon>Apocrita</taxon>
        <taxon>Proctotrupomorpha</taxon>
        <taxon>Chalcidoidea</taxon>
        <taxon>Aphelinidae</taxon>
        <taxon>Aphelininae</taxon>
        <taxon>Eretmocerus</taxon>
    </lineage>
</organism>
<proteinExistence type="predicted"/>
<evidence type="ECO:0000313" key="2">
    <source>
        <dbReference type="Proteomes" id="UP001239111"/>
    </source>
</evidence>
<protein>
    <submittedName>
        <fullName evidence="1">Uncharacterized protein</fullName>
    </submittedName>
</protein>
<comment type="caution">
    <text evidence="1">The sequence shown here is derived from an EMBL/GenBank/DDBJ whole genome shotgun (WGS) entry which is preliminary data.</text>
</comment>
<gene>
    <name evidence="1" type="ORF">QAD02_001262</name>
</gene>
<reference evidence="1" key="1">
    <citation type="submission" date="2023-04" db="EMBL/GenBank/DDBJ databases">
        <title>A chromosome-level genome assembly of the parasitoid wasp Eretmocerus hayati.</title>
        <authorList>
            <person name="Zhong Y."/>
            <person name="Liu S."/>
            <person name="Liu Y."/>
        </authorList>
    </citation>
    <scope>NUCLEOTIDE SEQUENCE</scope>
    <source>
        <strain evidence="1">ZJU_SS_LIU_2023</strain>
    </source>
</reference>
<dbReference type="EMBL" id="CM056743">
    <property type="protein sequence ID" value="KAJ8670003.1"/>
    <property type="molecule type" value="Genomic_DNA"/>
</dbReference>